<dbReference type="Proteomes" id="UP001295684">
    <property type="component" value="Unassembled WGS sequence"/>
</dbReference>
<dbReference type="InterPro" id="IPR002048">
    <property type="entry name" value="EF_hand_dom"/>
</dbReference>
<reference evidence="2" key="1">
    <citation type="submission" date="2023-07" db="EMBL/GenBank/DDBJ databases">
        <authorList>
            <consortium name="AG Swart"/>
            <person name="Singh M."/>
            <person name="Singh A."/>
            <person name="Seah K."/>
            <person name="Emmerich C."/>
        </authorList>
    </citation>
    <scope>NUCLEOTIDE SEQUENCE</scope>
    <source>
        <strain evidence="2">DP1</strain>
    </source>
</reference>
<dbReference type="Gene3D" id="1.10.238.10">
    <property type="entry name" value="EF-hand"/>
    <property type="match status" value="1"/>
</dbReference>
<dbReference type="AlphaFoldDB" id="A0AAD1XWX7"/>
<dbReference type="GO" id="GO:0005509">
    <property type="term" value="F:calcium ion binding"/>
    <property type="evidence" value="ECO:0007669"/>
    <property type="project" value="InterPro"/>
</dbReference>
<name>A0AAD1XWX7_EUPCR</name>
<comment type="caution">
    <text evidence="2">The sequence shown here is derived from an EMBL/GenBank/DDBJ whole genome shotgun (WGS) entry which is preliminary data.</text>
</comment>
<dbReference type="EMBL" id="CAMPGE010022384">
    <property type="protein sequence ID" value="CAI2380429.1"/>
    <property type="molecule type" value="Genomic_DNA"/>
</dbReference>
<protein>
    <recommendedName>
        <fullName evidence="1">EF-hand domain-containing protein</fullName>
    </recommendedName>
</protein>
<evidence type="ECO:0000259" key="1">
    <source>
        <dbReference type="PROSITE" id="PS50222"/>
    </source>
</evidence>
<keyword evidence="3" id="KW-1185">Reference proteome</keyword>
<accession>A0AAD1XWX7</accession>
<dbReference type="InterPro" id="IPR011992">
    <property type="entry name" value="EF-hand-dom_pair"/>
</dbReference>
<organism evidence="2 3">
    <name type="scientific">Euplotes crassus</name>
    <dbReference type="NCBI Taxonomy" id="5936"/>
    <lineage>
        <taxon>Eukaryota</taxon>
        <taxon>Sar</taxon>
        <taxon>Alveolata</taxon>
        <taxon>Ciliophora</taxon>
        <taxon>Intramacronucleata</taxon>
        <taxon>Spirotrichea</taxon>
        <taxon>Hypotrichia</taxon>
        <taxon>Euplotida</taxon>
        <taxon>Euplotidae</taxon>
        <taxon>Moneuplotes</taxon>
    </lineage>
</organism>
<feature type="domain" description="EF-hand" evidence="1">
    <location>
        <begin position="68"/>
        <end position="103"/>
    </location>
</feature>
<gene>
    <name evidence="2" type="ORF">ECRASSUSDP1_LOCUS21863</name>
</gene>
<dbReference type="SUPFAM" id="SSF47473">
    <property type="entry name" value="EF-hand"/>
    <property type="match status" value="1"/>
</dbReference>
<evidence type="ECO:0000313" key="2">
    <source>
        <dbReference type="EMBL" id="CAI2380429.1"/>
    </source>
</evidence>
<dbReference type="PROSITE" id="PS50222">
    <property type="entry name" value="EF_HAND_2"/>
    <property type="match status" value="1"/>
</dbReference>
<evidence type="ECO:0000313" key="3">
    <source>
        <dbReference type="Proteomes" id="UP001295684"/>
    </source>
</evidence>
<sequence length="147" mass="16855">MRKLASEETKGHQRLESKESLIVPKNYQKSVPKLEQEAFITEISDLGFDGSAINFNQVSEPEIFNSTDLKDDIICAFQIFDREETGLISLDKLRLVITHFGNTMEPEEAELLLASIQDFIIKKNGKKYVDYYTLFSPEEKPNKSFCP</sequence>
<proteinExistence type="predicted"/>